<evidence type="ECO:0000256" key="7">
    <source>
        <dbReference type="ARBA" id="ARBA00022840"/>
    </source>
</evidence>
<evidence type="ECO:0000313" key="16">
    <source>
        <dbReference type="EMBL" id="GEN83884.1"/>
    </source>
</evidence>
<dbReference type="OrthoDB" id="9801686at2"/>
<evidence type="ECO:0000259" key="14">
    <source>
        <dbReference type="Pfam" id="PF02772"/>
    </source>
</evidence>
<name>A0A511Z8Y4_9BACL</name>
<dbReference type="HAMAP" id="MF_00086">
    <property type="entry name" value="S_AdoMet_synth1"/>
    <property type="match status" value="1"/>
</dbReference>
<dbReference type="InterPro" id="IPR022631">
    <property type="entry name" value="ADOMET_SYNTHASE_CS"/>
</dbReference>
<feature type="binding site" evidence="10">
    <location>
        <position position="279"/>
    </location>
    <ligand>
        <name>ATP</name>
        <dbReference type="ChEBI" id="CHEBI:30616"/>
        <note>ligand shared between two neighboring subunits</note>
    </ligand>
</feature>
<feature type="binding site" evidence="10">
    <location>
        <position position="252"/>
    </location>
    <ligand>
        <name>L-methionine</name>
        <dbReference type="ChEBI" id="CHEBI:57844"/>
        <note>ligand shared between two neighboring subunits</note>
    </ligand>
</feature>
<evidence type="ECO:0000256" key="10">
    <source>
        <dbReference type="HAMAP-Rule" id="MF_00086"/>
    </source>
</evidence>
<dbReference type="CDD" id="cd18079">
    <property type="entry name" value="S-AdoMet_synt"/>
    <property type="match status" value="1"/>
</dbReference>
<dbReference type="InterPro" id="IPR022636">
    <property type="entry name" value="S-AdoMet_synthetase_sfam"/>
</dbReference>
<keyword evidence="9 10" id="KW-0630">Potassium</keyword>
<dbReference type="Pfam" id="PF00438">
    <property type="entry name" value="S-AdoMet_synt_N"/>
    <property type="match status" value="1"/>
</dbReference>
<comment type="pathway">
    <text evidence="1 10">Amino-acid biosynthesis; S-adenosyl-L-methionine biosynthesis; S-adenosyl-L-methionine from L-methionine: step 1/1.</text>
</comment>
<feature type="domain" description="S-adenosylmethionine synthetase C-terminal" evidence="15">
    <location>
        <begin position="246"/>
        <end position="385"/>
    </location>
</feature>
<feature type="binding site" evidence="10">
    <location>
        <position position="252"/>
    </location>
    <ligand>
        <name>ATP</name>
        <dbReference type="ChEBI" id="CHEBI:30616"/>
        <note>ligand shared between two neighboring subunits</note>
    </ligand>
</feature>
<dbReference type="EC" id="2.5.1.6" evidence="10"/>
<dbReference type="InterPro" id="IPR022629">
    <property type="entry name" value="S-AdoMet_synt_central"/>
</dbReference>
<dbReference type="EMBL" id="BJYL01000029">
    <property type="protein sequence ID" value="GEN83884.1"/>
    <property type="molecule type" value="Genomic_DNA"/>
</dbReference>
<dbReference type="InterPro" id="IPR002133">
    <property type="entry name" value="S-AdoMet_synthetase"/>
</dbReference>
<dbReference type="UniPathway" id="UPA00315">
    <property type="reaction ID" value="UER00080"/>
</dbReference>
<evidence type="ECO:0000256" key="11">
    <source>
        <dbReference type="RuleBase" id="RU000542"/>
    </source>
</evidence>
<dbReference type="NCBIfam" id="TIGR01034">
    <property type="entry name" value="metK"/>
    <property type="match status" value="1"/>
</dbReference>
<dbReference type="RefSeq" id="WP_147058231.1">
    <property type="nucleotide sequence ID" value="NZ_BJYL01000029.1"/>
</dbReference>
<dbReference type="InterPro" id="IPR022628">
    <property type="entry name" value="S-AdoMet_synt_N"/>
</dbReference>
<comment type="similarity">
    <text evidence="2 10 12">Belongs to the AdoMet synthase family.</text>
</comment>
<dbReference type="PROSITE" id="PS00377">
    <property type="entry name" value="ADOMET_SYNTHASE_2"/>
    <property type="match status" value="1"/>
</dbReference>
<evidence type="ECO:0000259" key="13">
    <source>
        <dbReference type="Pfam" id="PF00438"/>
    </source>
</evidence>
<evidence type="ECO:0000256" key="2">
    <source>
        <dbReference type="ARBA" id="ARBA00009685"/>
    </source>
</evidence>
<dbReference type="Proteomes" id="UP000321901">
    <property type="component" value="Unassembled WGS sequence"/>
</dbReference>
<comment type="cofactor">
    <cofactor evidence="10">
        <name>Mg(2+)</name>
        <dbReference type="ChEBI" id="CHEBI:18420"/>
    </cofactor>
    <text evidence="10">Binds 2 divalent ions per subunit.</text>
</comment>
<feature type="binding site" description="in other chain" evidence="10">
    <location>
        <begin position="243"/>
        <end position="244"/>
    </location>
    <ligand>
        <name>ATP</name>
        <dbReference type="ChEBI" id="CHEBI:30616"/>
        <note>ligand shared between two neighboring subunits</note>
    </ligand>
</feature>
<sequence>MTNRRLFTSESVTEGHPDKMCDQISDAILDAILEEDPNARVACETTITTGLVLVIGEITTTTYVDIPKVVRDTVKEIGYTRAKFGFDWETSSVLTSIDEQSPDIAASVDVALEAREGTMSDAELDAIGAGDQGLMFGYACNETAELMPMPISLSHKLARRLAQVRKEDILPYLRPDGKTQVTVEYDENNNPVRIDTIVISTQHHPDTTLEEIQRDLKEHVIQPVVPAELLDGETKYFINPSGRFVIGGPQGDAGLTGRKIIVDTYGGYARHGGGAFSGKDATKVDRSASYAARYVAKNIVAAGLADRCEVQLAYAIGMARPVSISIDTFGTGKVEESKLVEIVRELFDLRPAGIIKMLDLRRPIYKQTAAYGHFGRTDVELPWEQTDKAAELVEKAGLSS</sequence>
<dbReference type="GO" id="GO:0005524">
    <property type="term" value="F:ATP binding"/>
    <property type="evidence" value="ECO:0007669"/>
    <property type="project" value="UniProtKB-UniRule"/>
</dbReference>
<dbReference type="GO" id="GO:0006556">
    <property type="term" value="P:S-adenosylmethionine biosynthetic process"/>
    <property type="evidence" value="ECO:0007669"/>
    <property type="project" value="UniProtKB-UniRule"/>
</dbReference>
<evidence type="ECO:0000256" key="3">
    <source>
        <dbReference type="ARBA" id="ARBA00022563"/>
    </source>
</evidence>
<accession>A0A511Z8Y4</accession>
<dbReference type="GO" id="GO:0004478">
    <property type="term" value="F:methionine adenosyltransferase activity"/>
    <property type="evidence" value="ECO:0007669"/>
    <property type="project" value="UniProtKB-UniRule"/>
</dbReference>
<evidence type="ECO:0000259" key="15">
    <source>
        <dbReference type="Pfam" id="PF02773"/>
    </source>
</evidence>
<feature type="binding site" description="in other chain" evidence="10">
    <location>
        <position position="57"/>
    </location>
    <ligand>
        <name>L-methionine</name>
        <dbReference type="ChEBI" id="CHEBI:57844"/>
        <note>ligand shared between two neighboring subunits</note>
    </ligand>
</feature>
<organism evidence="16 17">
    <name type="scientific">Sporosarcina luteola</name>
    <dbReference type="NCBI Taxonomy" id="582850"/>
    <lineage>
        <taxon>Bacteria</taxon>
        <taxon>Bacillati</taxon>
        <taxon>Bacillota</taxon>
        <taxon>Bacilli</taxon>
        <taxon>Bacillales</taxon>
        <taxon>Caryophanaceae</taxon>
        <taxon>Sporosarcina</taxon>
    </lineage>
</organism>
<keyword evidence="6 10" id="KW-0547">Nucleotide-binding</keyword>
<keyword evidence="10" id="KW-0963">Cytoplasm</keyword>
<evidence type="ECO:0000256" key="4">
    <source>
        <dbReference type="ARBA" id="ARBA00022679"/>
    </source>
</evidence>
<dbReference type="SUPFAM" id="SSF55973">
    <property type="entry name" value="S-adenosylmethionine synthetase"/>
    <property type="match status" value="3"/>
</dbReference>
<feature type="binding site" evidence="10">
    <location>
        <position position="44"/>
    </location>
    <ligand>
        <name>K(+)</name>
        <dbReference type="ChEBI" id="CHEBI:29103"/>
    </ligand>
</feature>
<comment type="catalytic activity">
    <reaction evidence="10">
        <text>L-methionine + ATP + H2O = S-adenosyl-L-methionine + phosphate + diphosphate</text>
        <dbReference type="Rhea" id="RHEA:21080"/>
        <dbReference type="ChEBI" id="CHEBI:15377"/>
        <dbReference type="ChEBI" id="CHEBI:30616"/>
        <dbReference type="ChEBI" id="CHEBI:33019"/>
        <dbReference type="ChEBI" id="CHEBI:43474"/>
        <dbReference type="ChEBI" id="CHEBI:57844"/>
        <dbReference type="ChEBI" id="CHEBI:59789"/>
        <dbReference type="EC" id="2.5.1.6"/>
    </reaction>
</comment>
<dbReference type="Pfam" id="PF02773">
    <property type="entry name" value="S-AdoMet_synt_C"/>
    <property type="match status" value="1"/>
</dbReference>
<evidence type="ECO:0000256" key="9">
    <source>
        <dbReference type="ARBA" id="ARBA00022958"/>
    </source>
</evidence>
<feature type="binding site" description="in other chain" evidence="10">
    <location>
        <position position="100"/>
    </location>
    <ligand>
        <name>L-methionine</name>
        <dbReference type="ChEBI" id="CHEBI:57844"/>
        <note>ligand shared between two neighboring subunits</note>
    </ligand>
</feature>
<feature type="binding site" description="in other chain" evidence="10">
    <location>
        <position position="283"/>
    </location>
    <ligand>
        <name>L-methionine</name>
        <dbReference type="ChEBI" id="CHEBI:57844"/>
        <note>ligand shared between two neighboring subunits</note>
    </ligand>
</feature>
<comment type="cofactor">
    <cofactor evidence="10">
        <name>K(+)</name>
        <dbReference type="ChEBI" id="CHEBI:29103"/>
    </cofactor>
    <text evidence="10">Binds 1 potassium ion per subunit.</text>
</comment>
<keyword evidence="8 10" id="KW-0460">Magnesium</keyword>
<feature type="domain" description="S-adenosylmethionine synthetase central" evidence="14">
    <location>
        <begin position="127"/>
        <end position="244"/>
    </location>
</feature>
<dbReference type="PANTHER" id="PTHR11964">
    <property type="entry name" value="S-ADENOSYLMETHIONINE SYNTHETASE"/>
    <property type="match status" value="1"/>
</dbReference>
<evidence type="ECO:0000256" key="8">
    <source>
        <dbReference type="ARBA" id="ARBA00022842"/>
    </source>
</evidence>
<feature type="binding site" evidence="10">
    <location>
        <position position="275"/>
    </location>
    <ligand>
        <name>ATP</name>
        <dbReference type="ChEBI" id="CHEBI:30616"/>
        <note>ligand shared between two neighboring subunits</note>
    </ligand>
</feature>
<evidence type="ECO:0000256" key="5">
    <source>
        <dbReference type="ARBA" id="ARBA00022723"/>
    </source>
</evidence>
<dbReference type="FunFam" id="3.30.300.10:FF:000004">
    <property type="entry name" value="S-adenosylmethionine synthase"/>
    <property type="match status" value="1"/>
</dbReference>
<reference evidence="16 17" key="1">
    <citation type="submission" date="2019-07" db="EMBL/GenBank/DDBJ databases">
        <title>Whole genome shotgun sequence of Sporosarcina luteola NBRC 105378.</title>
        <authorList>
            <person name="Hosoyama A."/>
            <person name="Uohara A."/>
            <person name="Ohji S."/>
            <person name="Ichikawa N."/>
        </authorList>
    </citation>
    <scope>NUCLEOTIDE SEQUENCE [LARGE SCALE GENOMIC DNA]</scope>
    <source>
        <strain evidence="16 17">NBRC 105378</strain>
    </source>
</reference>
<dbReference type="AlphaFoldDB" id="A0A511Z8Y4"/>
<feature type="binding site" description="in other chain" evidence="10">
    <location>
        <begin position="258"/>
        <end position="259"/>
    </location>
    <ligand>
        <name>ATP</name>
        <dbReference type="ChEBI" id="CHEBI:30616"/>
        <note>ligand shared between two neighboring subunits</note>
    </ligand>
</feature>
<feature type="binding site" description="in other chain" evidence="10">
    <location>
        <begin position="176"/>
        <end position="178"/>
    </location>
    <ligand>
        <name>ATP</name>
        <dbReference type="ChEBI" id="CHEBI:30616"/>
        <note>ligand shared between two neighboring subunits</note>
    </ligand>
</feature>
<feature type="region of interest" description="Flexible loop" evidence="10">
    <location>
        <begin position="100"/>
        <end position="110"/>
    </location>
</feature>
<keyword evidence="17" id="KW-1185">Reference proteome</keyword>
<dbReference type="FunFam" id="3.30.300.10:FF:000003">
    <property type="entry name" value="S-adenosylmethionine synthase"/>
    <property type="match status" value="1"/>
</dbReference>
<evidence type="ECO:0000256" key="12">
    <source>
        <dbReference type="RuleBase" id="RU004462"/>
    </source>
</evidence>
<evidence type="ECO:0000256" key="6">
    <source>
        <dbReference type="ARBA" id="ARBA00022741"/>
    </source>
</evidence>
<feature type="domain" description="S-adenosylmethionine synthetase N-terminal" evidence="13">
    <location>
        <begin position="5"/>
        <end position="102"/>
    </location>
</feature>
<keyword evidence="4 10" id="KW-0808">Transferase</keyword>
<keyword evidence="5 10" id="KW-0479">Metal-binding</keyword>
<comment type="caution">
    <text evidence="16">The sequence shown here is derived from an EMBL/GenBank/DDBJ whole genome shotgun (WGS) entry which is preliminary data.</text>
</comment>
<feature type="binding site" description="in other chain" evidence="10">
    <location>
        <position position="16"/>
    </location>
    <ligand>
        <name>ATP</name>
        <dbReference type="ChEBI" id="CHEBI:30616"/>
        <note>ligand shared between two neighboring subunits</note>
    </ligand>
</feature>
<evidence type="ECO:0000313" key="17">
    <source>
        <dbReference type="Proteomes" id="UP000321901"/>
    </source>
</evidence>
<dbReference type="InterPro" id="IPR022630">
    <property type="entry name" value="S-AdoMet_synt_C"/>
</dbReference>
<dbReference type="Pfam" id="PF02772">
    <property type="entry name" value="S-AdoMet_synt_M"/>
    <property type="match status" value="1"/>
</dbReference>
<comment type="function">
    <text evidence="10">Catalyzes the formation of S-adenosylmethionine (AdoMet) from methionine and ATP. The overall synthetic reaction is composed of two sequential steps, AdoMet formation and the subsequent tripolyphosphate hydrolysis which occurs prior to release of AdoMet from the enzyme.</text>
</comment>
<dbReference type="PROSITE" id="PS00376">
    <property type="entry name" value="ADOMET_SYNTHASE_1"/>
    <property type="match status" value="1"/>
</dbReference>
<comment type="subcellular location">
    <subcellularLocation>
        <location evidence="10 11">Cytoplasm</location>
    </subcellularLocation>
</comment>
<dbReference type="PIRSF" id="PIRSF000497">
    <property type="entry name" value="MAT"/>
    <property type="match status" value="1"/>
</dbReference>
<evidence type="ECO:0000256" key="1">
    <source>
        <dbReference type="ARBA" id="ARBA00005224"/>
    </source>
</evidence>
<protein>
    <recommendedName>
        <fullName evidence="10">S-adenosylmethionine synthase</fullName>
        <shortName evidence="10">AdoMet synthase</shortName>
        <ecNumber evidence="10">2.5.1.6</ecNumber>
    </recommendedName>
    <alternativeName>
        <fullName evidence="10">MAT</fullName>
    </alternativeName>
    <alternativeName>
        <fullName evidence="10">Methionine adenosyltransferase</fullName>
    </alternativeName>
</protein>
<keyword evidence="3 10" id="KW-0554">One-carbon metabolism</keyword>
<keyword evidence="7 10" id="KW-0067">ATP-binding</keyword>
<feature type="binding site" evidence="10">
    <location>
        <position position="18"/>
    </location>
    <ligand>
        <name>Mg(2+)</name>
        <dbReference type="ChEBI" id="CHEBI:18420"/>
    </ligand>
</feature>
<dbReference type="GO" id="GO:0006730">
    <property type="term" value="P:one-carbon metabolic process"/>
    <property type="evidence" value="ECO:0007669"/>
    <property type="project" value="UniProtKB-KW"/>
</dbReference>
<dbReference type="GO" id="GO:0000287">
    <property type="term" value="F:magnesium ion binding"/>
    <property type="evidence" value="ECO:0007669"/>
    <property type="project" value="UniProtKB-UniRule"/>
</dbReference>
<comment type="subunit">
    <text evidence="10">Homotetramer; dimer of dimers.</text>
</comment>
<proteinExistence type="inferred from homology"/>
<gene>
    <name evidence="10 16" type="primary">metK</name>
    <name evidence="16" type="ORF">SLU01_21960</name>
</gene>
<dbReference type="Gene3D" id="3.30.300.10">
    <property type="match status" value="3"/>
</dbReference>
<dbReference type="GO" id="GO:0005737">
    <property type="term" value="C:cytoplasm"/>
    <property type="evidence" value="ECO:0007669"/>
    <property type="project" value="UniProtKB-SubCell"/>
</dbReference>